<dbReference type="InterPro" id="IPR036523">
    <property type="entry name" value="SurE-like_sf"/>
</dbReference>
<proteinExistence type="inferred from homology"/>
<evidence type="ECO:0000313" key="11">
    <source>
        <dbReference type="EMBL" id="OGL53514.1"/>
    </source>
</evidence>
<dbReference type="NCBIfam" id="TIGR00087">
    <property type="entry name" value="surE"/>
    <property type="match status" value="1"/>
</dbReference>
<comment type="catalytic activity">
    <reaction evidence="1 9">
        <text>a ribonucleoside 5'-phosphate + H2O = a ribonucleoside + phosphate</text>
        <dbReference type="Rhea" id="RHEA:12484"/>
        <dbReference type="ChEBI" id="CHEBI:15377"/>
        <dbReference type="ChEBI" id="CHEBI:18254"/>
        <dbReference type="ChEBI" id="CHEBI:43474"/>
        <dbReference type="ChEBI" id="CHEBI:58043"/>
        <dbReference type="EC" id="3.1.3.5"/>
    </reaction>
</comment>
<dbReference type="HAMAP" id="MF_00060">
    <property type="entry name" value="SurE"/>
    <property type="match status" value="1"/>
</dbReference>
<feature type="binding site" evidence="9">
    <location>
        <position position="9"/>
    </location>
    <ligand>
        <name>a divalent metal cation</name>
        <dbReference type="ChEBI" id="CHEBI:60240"/>
    </ligand>
</feature>
<evidence type="ECO:0000256" key="7">
    <source>
        <dbReference type="ARBA" id="ARBA00022741"/>
    </source>
</evidence>
<dbReference type="EMBL" id="MGDI01000025">
    <property type="protein sequence ID" value="OGL53514.1"/>
    <property type="molecule type" value="Genomic_DNA"/>
</dbReference>
<dbReference type="NCBIfam" id="NF001489">
    <property type="entry name" value="PRK00346.1-3"/>
    <property type="match status" value="1"/>
</dbReference>
<dbReference type="GO" id="GO:0005737">
    <property type="term" value="C:cytoplasm"/>
    <property type="evidence" value="ECO:0007669"/>
    <property type="project" value="UniProtKB-SubCell"/>
</dbReference>
<dbReference type="Gene3D" id="3.40.1210.10">
    <property type="entry name" value="Survival protein SurE-like phosphatase/nucleotidase"/>
    <property type="match status" value="1"/>
</dbReference>
<dbReference type="STRING" id="1817883.A3G31_08450"/>
<dbReference type="GO" id="GO:0000166">
    <property type="term" value="F:nucleotide binding"/>
    <property type="evidence" value="ECO:0007669"/>
    <property type="project" value="UniProtKB-KW"/>
</dbReference>
<comment type="cofactor">
    <cofactor evidence="9">
        <name>a divalent metal cation</name>
        <dbReference type="ChEBI" id="CHEBI:60240"/>
    </cofactor>
    <text evidence="9">Binds 1 divalent metal cation per subunit.</text>
</comment>
<evidence type="ECO:0000259" key="10">
    <source>
        <dbReference type="Pfam" id="PF01975"/>
    </source>
</evidence>
<dbReference type="Proteomes" id="UP000178082">
    <property type="component" value="Unassembled WGS sequence"/>
</dbReference>
<keyword evidence="5 9" id="KW-0963">Cytoplasm</keyword>
<accession>A0A1F7SJV9</accession>
<dbReference type="GO" id="GO:0004309">
    <property type="term" value="F:exopolyphosphatase activity"/>
    <property type="evidence" value="ECO:0007669"/>
    <property type="project" value="TreeGrafter"/>
</dbReference>
<dbReference type="PANTHER" id="PTHR30457">
    <property type="entry name" value="5'-NUCLEOTIDASE SURE"/>
    <property type="match status" value="1"/>
</dbReference>
<feature type="binding site" evidence="9">
    <location>
        <position position="91"/>
    </location>
    <ligand>
        <name>a divalent metal cation</name>
        <dbReference type="ChEBI" id="CHEBI:60240"/>
    </ligand>
</feature>
<dbReference type="NCBIfam" id="NF001490">
    <property type="entry name" value="PRK00346.1-4"/>
    <property type="match status" value="1"/>
</dbReference>
<comment type="cofactor">
    <cofactor evidence="2">
        <name>Mg(2+)</name>
        <dbReference type="ChEBI" id="CHEBI:18420"/>
    </cofactor>
</comment>
<dbReference type="EC" id="3.1.3.5" evidence="9"/>
<comment type="similarity">
    <text evidence="4 9">Belongs to the SurE nucleotidase family.</text>
</comment>
<dbReference type="InterPro" id="IPR002828">
    <property type="entry name" value="SurE-like_Pase/nucleotidase"/>
</dbReference>
<evidence type="ECO:0000256" key="3">
    <source>
        <dbReference type="ARBA" id="ARBA00004496"/>
    </source>
</evidence>
<evidence type="ECO:0000313" key="12">
    <source>
        <dbReference type="Proteomes" id="UP000178082"/>
    </source>
</evidence>
<evidence type="ECO:0000256" key="4">
    <source>
        <dbReference type="ARBA" id="ARBA00011062"/>
    </source>
</evidence>
<dbReference type="SUPFAM" id="SSF64167">
    <property type="entry name" value="SurE-like"/>
    <property type="match status" value="1"/>
</dbReference>
<name>A0A1F7SJV9_9BACT</name>
<evidence type="ECO:0000256" key="5">
    <source>
        <dbReference type="ARBA" id="ARBA00022490"/>
    </source>
</evidence>
<sequence>MNILISNDDGIEALGLKSLIKAFSKSHKVTIVAPDREQSATSHSLTLQRPLRVKKINKNIYSVDGTPTDCINLAVNGILDKKPDLVVSGINHGPNLGDDITYSGTVSAAMEGTLLGIPSIAVSVVAREKFNFNVAAEFAVYLAKIIFKKGLPPDTLLNVNVPNLPKKMIKGMAITHQGKRIYEDLVFKKHDPRGVEYYWIGGGEAKWEKSIGTDFEAIENGMISITPLHLDLTNYRALNIIKNWDMEF</sequence>
<keyword evidence="6 9" id="KW-0479">Metal-binding</keyword>
<dbReference type="InterPro" id="IPR030048">
    <property type="entry name" value="SurE"/>
</dbReference>
<protein>
    <recommendedName>
        <fullName evidence="9">5'-nucleotidase SurE</fullName>
        <ecNumber evidence="9">3.1.3.5</ecNumber>
    </recommendedName>
    <alternativeName>
        <fullName evidence="9">Nucleoside 5'-monophosphate phosphohydrolase</fullName>
    </alternativeName>
</protein>
<dbReference type="Pfam" id="PF01975">
    <property type="entry name" value="SurE"/>
    <property type="match status" value="1"/>
</dbReference>
<gene>
    <name evidence="9" type="primary">surE</name>
    <name evidence="11" type="ORF">A3G31_08450</name>
</gene>
<feature type="binding site" evidence="9">
    <location>
        <position position="8"/>
    </location>
    <ligand>
        <name>a divalent metal cation</name>
        <dbReference type="ChEBI" id="CHEBI:60240"/>
    </ligand>
</feature>
<dbReference type="AlphaFoldDB" id="A0A1F7SJV9"/>
<dbReference type="GO" id="GO:0008253">
    <property type="term" value="F:5'-nucleotidase activity"/>
    <property type="evidence" value="ECO:0007669"/>
    <property type="project" value="UniProtKB-UniRule"/>
</dbReference>
<evidence type="ECO:0000256" key="9">
    <source>
        <dbReference type="HAMAP-Rule" id="MF_00060"/>
    </source>
</evidence>
<keyword evidence="7 9" id="KW-0547">Nucleotide-binding</keyword>
<dbReference type="PANTHER" id="PTHR30457:SF12">
    <property type="entry name" value="5'_3'-NUCLEOTIDASE SURE"/>
    <property type="match status" value="1"/>
</dbReference>
<comment type="subcellular location">
    <subcellularLocation>
        <location evidence="3 9">Cytoplasm</location>
    </subcellularLocation>
</comment>
<feature type="domain" description="Survival protein SurE-like phosphatase/nucleotidase" evidence="10">
    <location>
        <begin position="3"/>
        <end position="183"/>
    </location>
</feature>
<reference evidence="11 12" key="1">
    <citation type="journal article" date="2016" name="Nat. Commun.">
        <title>Thousands of microbial genomes shed light on interconnected biogeochemical processes in an aquifer system.</title>
        <authorList>
            <person name="Anantharaman K."/>
            <person name="Brown C.T."/>
            <person name="Hug L.A."/>
            <person name="Sharon I."/>
            <person name="Castelle C.J."/>
            <person name="Probst A.J."/>
            <person name="Thomas B.C."/>
            <person name="Singh A."/>
            <person name="Wilkins M.J."/>
            <person name="Karaoz U."/>
            <person name="Brodie E.L."/>
            <person name="Williams K.H."/>
            <person name="Hubbard S.S."/>
            <person name="Banfield J.F."/>
        </authorList>
    </citation>
    <scope>NUCLEOTIDE SEQUENCE [LARGE SCALE GENOMIC DNA]</scope>
</reference>
<comment type="caution">
    <text evidence="11">The sequence shown here is derived from an EMBL/GenBank/DDBJ whole genome shotgun (WGS) entry which is preliminary data.</text>
</comment>
<dbReference type="FunFam" id="3.40.1210.10:FF:000001">
    <property type="entry name" value="5'/3'-nucleotidase SurE"/>
    <property type="match status" value="1"/>
</dbReference>
<dbReference type="GO" id="GO:0008254">
    <property type="term" value="F:3'-nucleotidase activity"/>
    <property type="evidence" value="ECO:0007669"/>
    <property type="project" value="TreeGrafter"/>
</dbReference>
<dbReference type="NCBIfam" id="NF001492">
    <property type="entry name" value="PRK00346.2-2"/>
    <property type="match status" value="1"/>
</dbReference>
<comment type="function">
    <text evidence="9">Nucleotidase that shows phosphatase activity on nucleoside 5'-monophosphates.</text>
</comment>
<feature type="binding site" evidence="9">
    <location>
        <position position="39"/>
    </location>
    <ligand>
        <name>a divalent metal cation</name>
        <dbReference type="ChEBI" id="CHEBI:60240"/>
    </ligand>
</feature>
<keyword evidence="8 9" id="KW-0378">Hydrolase</keyword>
<evidence type="ECO:0000256" key="6">
    <source>
        <dbReference type="ARBA" id="ARBA00022723"/>
    </source>
</evidence>
<organism evidence="11 12">
    <name type="scientific">Candidatus Schekmanbacteria bacterium RIFCSPLOWO2_12_FULL_38_15</name>
    <dbReference type="NCBI Taxonomy" id="1817883"/>
    <lineage>
        <taxon>Bacteria</taxon>
        <taxon>Candidatus Schekmaniibacteriota</taxon>
    </lineage>
</organism>
<evidence type="ECO:0000256" key="1">
    <source>
        <dbReference type="ARBA" id="ARBA00000815"/>
    </source>
</evidence>
<evidence type="ECO:0000256" key="8">
    <source>
        <dbReference type="ARBA" id="ARBA00022801"/>
    </source>
</evidence>
<dbReference type="GO" id="GO:0046872">
    <property type="term" value="F:metal ion binding"/>
    <property type="evidence" value="ECO:0007669"/>
    <property type="project" value="UniProtKB-UniRule"/>
</dbReference>
<evidence type="ECO:0000256" key="2">
    <source>
        <dbReference type="ARBA" id="ARBA00001946"/>
    </source>
</evidence>